<organism evidence="1 2">
    <name type="scientific">Streptomyces bathyalis</name>
    <dbReference type="NCBI Taxonomy" id="2710756"/>
    <lineage>
        <taxon>Bacteria</taxon>
        <taxon>Bacillati</taxon>
        <taxon>Actinomycetota</taxon>
        <taxon>Actinomycetes</taxon>
        <taxon>Kitasatosporales</taxon>
        <taxon>Streptomycetaceae</taxon>
        <taxon>Streptomyces</taxon>
    </lineage>
</organism>
<dbReference type="AlphaFoldDB" id="A0A7T1T8M1"/>
<name>A0A7T1T8M1_9ACTN</name>
<proteinExistence type="predicted"/>
<evidence type="ECO:0000313" key="1">
    <source>
        <dbReference type="EMBL" id="QPP08389.1"/>
    </source>
</evidence>
<dbReference type="Proteomes" id="UP000595046">
    <property type="component" value="Chromosome"/>
</dbReference>
<sequence length="91" mass="10496">MPSVREAVAGLVESDRLDHWLVEAPETVLIRLMAPLEMLAFQYHREPPQDRHLVRAARVACEELEDALEECPEDLLRAVLRLRRTLLAEAR</sequence>
<dbReference type="EMBL" id="CP048882">
    <property type="protein sequence ID" value="QPP08389.1"/>
    <property type="molecule type" value="Genomic_DNA"/>
</dbReference>
<dbReference type="RefSeq" id="WP_197352182.1">
    <property type="nucleotide sequence ID" value="NZ_CP048882.1"/>
</dbReference>
<accession>A0A7T1T8M1</accession>
<gene>
    <name evidence="1" type="ORF">G4Z16_20530</name>
</gene>
<keyword evidence="2" id="KW-1185">Reference proteome</keyword>
<dbReference type="KEGG" id="sbat:G4Z16_20530"/>
<reference evidence="2" key="1">
    <citation type="submission" date="2020-02" db="EMBL/GenBank/DDBJ databases">
        <title>Streptomyces sp. ASO4wet.</title>
        <authorList>
            <person name="Risdian C."/>
            <person name="Landwehr W."/>
            <person name="Schupp P."/>
            <person name="Wink J."/>
        </authorList>
    </citation>
    <scope>NUCLEOTIDE SEQUENCE [LARGE SCALE GENOMIC DNA]</scope>
    <source>
        <strain evidence="2">ASO4wet</strain>
    </source>
</reference>
<protein>
    <submittedName>
        <fullName evidence="1">Uncharacterized protein</fullName>
    </submittedName>
</protein>
<evidence type="ECO:0000313" key="2">
    <source>
        <dbReference type="Proteomes" id="UP000595046"/>
    </source>
</evidence>